<keyword evidence="6 16" id="KW-0732">Signal</keyword>
<evidence type="ECO:0000256" key="11">
    <source>
        <dbReference type="ARBA" id="ARBA00022989"/>
    </source>
</evidence>
<organism evidence="18 19">
    <name type="scientific">Dendrobium nobile</name>
    <name type="common">Orchid</name>
    <dbReference type="NCBI Taxonomy" id="94219"/>
    <lineage>
        <taxon>Eukaryota</taxon>
        <taxon>Viridiplantae</taxon>
        <taxon>Streptophyta</taxon>
        <taxon>Embryophyta</taxon>
        <taxon>Tracheophyta</taxon>
        <taxon>Spermatophyta</taxon>
        <taxon>Magnoliopsida</taxon>
        <taxon>Liliopsida</taxon>
        <taxon>Asparagales</taxon>
        <taxon>Orchidaceae</taxon>
        <taxon>Epidendroideae</taxon>
        <taxon>Malaxideae</taxon>
        <taxon>Dendrobiinae</taxon>
        <taxon>Dendrobium</taxon>
    </lineage>
</organism>
<dbReference type="InterPro" id="IPR001220">
    <property type="entry name" value="Legume_lectin_dom"/>
</dbReference>
<evidence type="ECO:0000256" key="8">
    <source>
        <dbReference type="ARBA" id="ARBA00022741"/>
    </source>
</evidence>
<feature type="domain" description="Protein kinase" evidence="17">
    <location>
        <begin position="309"/>
        <end position="576"/>
    </location>
</feature>
<comment type="subcellular location">
    <subcellularLocation>
        <location evidence="1">Membrane</location>
        <topology evidence="1">Single-pass type I membrane protein</topology>
    </subcellularLocation>
</comment>
<evidence type="ECO:0000256" key="14">
    <source>
        <dbReference type="SAM" id="MobiDB-lite"/>
    </source>
</evidence>
<dbReference type="GO" id="GO:0005524">
    <property type="term" value="F:ATP binding"/>
    <property type="evidence" value="ECO:0007669"/>
    <property type="project" value="UniProtKB-UniRule"/>
</dbReference>
<dbReference type="InterPro" id="IPR013320">
    <property type="entry name" value="ConA-like_dom_sf"/>
</dbReference>
<dbReference type="InterPro" id="IPR017441">
    <property type="entry name" value="Protein_kinase_ATP_BS"/>
</dbReference>
<evidence type="ECO:0000256" key="16">
    <source>
        <dbReference type="SAM" id="SignalP"/>
    </source>
</evidence>
<dbReference type="SUPFAM" id="SSF56112">
    <property type="entry name" value="Protein kinase-like (PK-like)"/>
    <property type="match status" value="1"/>
</dbReference>
<dbReference type="Pfam" id="PF00069">
    <property type="entry name" value="Pkinase"/>
    <property type="match status" value="1"/>
</dbReference>
<dbReference type="PANTHER" id="PTHR27007">
    <property type="match status" value="1"/>
</dbReference>
<keyword evidence="7" id="KW-0430">Lectin</keyword>
<dbReference type="Proteomes" id="UP000829196">
    <property type="component" value="Unassembled WGS sequence"/>
</dbReference>
<keyword evidence="19" id="KW-1185">Reference proteome</keyword>
<evidence type="ECO:0000256" key="12">
    <source>
        <dbReference type="ARBA" id="ARBA00023136"/>
    </source>
</evidence>
<proteinExistence type="inferred from homology"/>
<evidence type="ECO:0000256" key="5">
    <source>
        <dbReference type="ARBA" id="ARBA00022692"/>
    </source>
</evidence>
<comment type="similarity">
    <text evidence="3">In the C-terminal section; belongs to the protein kinase superfamily. Ser/Thr protein kinase family.</text>
</comment>
<feature type="binding site" evidence="13">
    <location>
        <position position="339"/>
    </location>
    <ligand>
        <name>ATP</name>
        <dbReference type="ChEBI" id="CHEBI:30616"/>
    </ligand>
</feature>
<evidence type="ECO:0000256" key="9">
    <source>
        <dbReference type="ARBA" id="ARBA00022777"/>
    </source>
</evidence>
<dbReference type="InterPro" id="IPR050528">
    <property type="entry name" value="L-type_Lectin-RKs"/>
</dbReference>
<dbReference type="PROSITE" id="PS00108">
    <property type="entry name" value="PROTEIN_KINASE_ST"/>
    <property type="match status" value="1"/>
</dbReference>
<feature type="region of interest" description="Disordered" evidence="14">
    <location>
        <begin position="588"/>
        <end position="616"/>
    </location>
</feature>
<keyword evidence="10 13" id="KW-0067">ATP-binding</keyword>
<dbReference type="Gene3D" id="2.60.120.200">
    <property type="match status" value="2"/>
</dbReference>
<evidence type="ECO:0000313" key="18">
    <source>
        <dbReference type="EMBL" id="KAI0496680.1"/>
    </source>
</evidence>
<evidence type="ECO:0000256" key="6">
    <source>
        <dbReference type="ARBA" id="ARBA00022729"/>
    </source>
</evidence>
<dbReference type="InterPro" id="IPR008271">
    <property type="entry name" value="Ser/Thr_kinase_AS"/>
</dbReference>
<sequence length="616" mass="68928">MASSPRSTFLLHISLTLLLHSQTLPKTAFSQNLFFRFPPFSNKNLVLIGSSSLRDDSLCLTNGSLSSSSFGAAIFLNPVAIIPLVSFSTSFSFLVRNPNQDLTSSSRNAIAFFLLPNSSIPALFQSPDAVKNASFLFLEFPVSRYLKAAASVNHITARISIHYKEGGMAVRVSAGEPRITIKEESHIFISKNFVEHIYAGFFSSNQNSSESHVIQSWSLSSSIFHRNNPQSTWRIKLQSTKALKYSLSNTLLILIRASILAISAAVIIVACFNVKEQFSPDARKRRRERQLLLKDFRKFKYSEIVTGTRNFNEIIGFGGTSKVYKMNFPLSSSTFYAVKRFNTDKKSRKSYHNELEIMSRVRHENILELKGWCDMDTGENLLVFDYMPQGSLHYVLHSRKNQLLPWTQRYAIAIKLATALKHLHEECSPHIVHGDIKGSNILLDDEYEPKLGDFGISLNGAPYKAAGASKQYSAPECKPKSVLDVKADVYSYGVLVLEICRGRMPKDTAEGFVSEVSEMESEDRLLEAADERLGGGFNPEEMMKLLKVGLACTVVDRERRPSMAWVLKVLNGEVELEEMQKREAEMVESVERREEAAVVSGLSGNTDSKGKAKVVQ</sequence>
<evidence type="ECO:0000256" key="13">
    <source>
        <dbReference type="PROSITE-ProRule" id="PRU10141"/>
    </source>
</evidence>
<evidence type="ECO:0000256" key="2">
    <source>
        <dbReference type="ARBA" id="ARBA00008536"/>
    </source>
</evidence>
<dbReference type="AlphaFoldDB" id="A0A8T3AKP3"/>
<evidence type="ECO:0000256" key="15">
    <source>
        <dbReference type="SAM" id="Phobius"/>
    </source>
</evidence>
<dbReference type="GO" id="GO:0004672">
    <property type="term" value="F:protein kinase activity"/>
    <property type="evidence" value="ECO:0007669"/>
    <property type="project" value="InterPro"/>
</dbReference>
<keyword evidence="4" id="KW-0808">Transferase</keyword>
<dbReference type="Gene3D" id="3.30.200.20">
    <property type="entry name" value="Phosphorylase Kinase, domain 1"/>
    <property type="match status" value="1"/>
</dbReference>
<keyword evidence="5 15" id="KW-0812">Transmembrane</keyword>
<dbReference type="InterPro" id="IPR011009">
    <property type="entry name" value="Kinase-like_dom_sf"/>
</dbReference>
<dbReference type="SMART" id="SM00220">
    <property type="entry name" value="S_TKc"/>
    <property type="match status" value="1"/>
</dbReference>
<comment type="similarity">
    <text evidence="2">In the N-terminal section; belongs to the leguminous lectin family.</text>
</comment>
<dbReference type="OrthoDB" id="733644at2759"/>
<evidence type="ECO:0000313" key="19">
    <source>
        <dbReference type="Proteomes" id="UP000829196"/>
    </source>
</evidence>
<dbReference type="GO" id="GO:0030246">
    <property type="term" value="F:carbohydrate binding"/>
    <property type="evidence" value="ECO:0007669"/>
    <property type="project" value="UniProtKB-KW"/>
</dbReference>
<dbReference type="SUPFAM" id="SSF49899">
    <property type="entry name" value="Concanavalin A-like lectins/glucanases"/>
    <property type="match status" value="1"/>
</dbReference>
<feature type="chain" id="PRO_5035780935" description="Protein kinase domain-containing protein" evidence="16">
    <location>
        <begin position="31"/>
        <end position="616"/>
    </location>
</feature>
<dbReference type="InterPro" id="IPR000719">
    <property type="entry name" value="Prot_kinase_dom"/>
</dbReference>
<reference evidence="18" key="1">
    <citation type="journal article" date="2022" name="Front. Genet.">
        <title>Chromosome-Scale Assembly of the Dendrobium nobile Genome Provides Insights Into the Molecular Mechanism of the Biosynthesis of the Medicinal Active Ingredient of Dendrobium.</title>
        <authorList>
            <person name="Xu Q."/>
            <person name="Niu S.-C."/>
            <person name="Li K.-L."/>
            <person name="Zheng P.-J."/>
            <person name="Zhang X.-J."/>
            <person name="Jia Y."/>
            <person name="Liu Y."/>
            <person name="Niu Y.-X."/>
            <person name="Yu L.-H."/>
            <person name="Chen D.-F."/>
            <person name="Zhang G.-Q."/>
        </authorList>
    </citation>
    <scope>NUCLEOTIDE SEQUENCE</scope>
    <source>
        <tissue evidence="18">Leaf</tissue>
    </source>
</reference>
<dbReference type="Pfam" id="PF00139">
    <property type="entry name" value="Lectin_legB"/>
    <property type="match status" value="1"/>
</dbReference>
<evidence type="ECO:0000256" key="1">
    <source>
        <dbReference type="ARBA" id="ARBA00004479"/>
    </source>
</evidence>
<evidence type="ECO:0000259" key="17">
    <source>
        <dbReference type="PROSITE" id="PS50011"/>
    </source>
</evidence>
<evidence type="ECO:0000256" key="7">
    <source>
        <dbReference type="ARBA" id="ARBA00022734"/>
    </source>
</evidence>
<feature type="transmembrane region" description="Helical" evidence="15">
    <location>
        <begin position="70"/>
        <end position="95"/>
    </location>
</feature>
<gene>
    <name evidence="18" type="ORF">KFK09_023004</name>
</gene>
<keyword evidence="9" id="KW-0418">Kinase</keyword>
<keyword evidence="8 13" id="KW-0547">Nucleotide-binding</keyword>
<evidence type="ECO:0000256" key="3">
    <source>
        <dbReference type="ARBA" id="ARBA00010217"/>
    </source>
</evidence>
<evidence type="ECO:0000256" key="4">
    <source>
        <dbReference type="ARBA" id="ARBA00022679"/>
    </source>
</evidence>
<keyword evidence="11 15" id="KW-1133">Transmembrane helix</keyword>
<comment type="caution">
    <text evidence="18">The sequence shown here is derived from an EMBL/GenBank/DDBJ whole genome shotgun (WGS) entry which is preliminary data.</text>
</comment>
<dbReference type="PROSITE" id="PS00107">
    <property type="entry name" value="PROTEIN_KINASE_ATP"/>
    <property type="match status" value="1"/>
</dbReference>
<keyword evidence="12 15" id="KW-0472">Membrane</keyword>
<dbReference type="SMR" id="A0A8T3AKP3"/>
<feature type="transmembrane region" description="Helical" evidence="15">
    <location>
        <begin position="251"/>
        <end position="270"/>
    </location>
</feature>
<dbReference type="EMBL" id="JAGYWB010000016">
    <property type="protein sequence ID" value="KAI0496680.1"/>
    <property type="molecule type" value="Genomic_DNA"/>
</dbReference>
<dbReference type="PROSITE" id="PS50011">
    <property type="entry name" value="PROTEIN_KINASE_DOM"/>
    <property type="match status" value="1"/>
</dbReference>
<protein>
    <recommendedName>
        <fullName evidence="17">Protein kinase domain-containing protein</fullName>
    </recommendedName>
</protein>
<feature type="signal peptide" evidence="16">
    <location>
        <begin position="1"/>
        <end position="30"/>
    </location>
</feature>
<accession>A0A8T3AKP3</accession>
<evidence type="ECO:0000256" key="10">
    <source>
        <dbReference type="ARBA" id="ARBA00022840"/>
    </source>
</evidence>
<dbReference type="Gene3D" id="1.10.510.10">
    <property type="entry name" value="Transferase(Phosphotransferase) domain 1"/>
    <property type="match status" value="1"/>
</dbReference>
<dbReference type="GO" id="GO:0016020">
    <property type="term" value="C:membrane"/>
    <property type="evidence" value="ECO:0007669"/>
    <property type="project" value="UniProtKB-SubCell"/>
</dbReference>
<name>A0A8T3AKP3_DENNO</name>